<evidence type="ECO:0000256" key="1">
    <source>
        <dbReference type="ARBA" id="ARBA00004340"/>
    </source>
</evidence>
<gene>
    <name evidence="5" type="ORF">KI688_009755</name>
</gene>
<dbReference type="Proteomes" id="UP000707451">
    <property type="component" value="Unassembled WGS sequence"/>
</dbReference>
<dbReference type="InterPro" id="IPR045379">
    <property type="entry name" value="Crinkler_N"/>
</dbReference>
<dbReference type="InterPro" id="IPR052396">
    <property type="entry name" value="Meiotic_Drive_Suppr_Kinase"/>
</dbReference>
<keyword evidence="3" id="KW-0964">Secreted</keyword>
<evidence type="ECO:0000259" key="4">
    <source>
        <dbReference type="Pfam" id="PF20147"/>
    </source>
</evidence>
<comment type="caution">
    <text evidence="5">The sequence shown here is derived from an EMBL/GenBank/DDBJ whole genome shotgun (WGS) entry which is preliminary data.</text>
</comment>
<dbReference type="PANTHER" id="PTHR37171:SF1">
    <property type="entry name" value="SERINE_THREONINE-PROTEIN KINASE YRZF-RELATED"/>
    <property type="match status" value="1"/>
</dbReference>
<dbReference type="PANTHER" id="PTHR37171">
    <property type="entry name" value="SERINE/THREONINE-PROTEIN KINASE YRZF-RELATED"/>
    <property type="match status" value="1"/>
</dbReference>
<evidence type="ECO:0000256" key="2">
    <source>
        <dbReference type="ARBA" id="ARBA00004613"/>
    </source>
</evidence>
<dbReference type="AlphaFoldDB" id="A0A9P8BWL3"/>
<evidence type="ECO:0000313" key="5">
    <source>
        <dbReference type="EMBL" id="KAG9070418.1"/>
    </source>
</evidence>
<comment type="subcellular location">
    <subcellularLocation>
        <location evidence="1">Host cell</location>
    </subcellularLocation>
    <subcellularLocation>
        <location evidence="2">Secreted</location>
    </subcellularLocation>
</comment>
<evidence type="ECO:0000256" key="3">
    <source>
        <dbReference type="ARBA" id="ARBA00022525"/>
    </source>
</evidence>
<evidence type="ECO:0000313" key="6">
    <source>
        <dbReference type="Proteomes" id="UP000707451"/>
    </source>
</evidence>
<dbReference type="InterPro" id="IPR011009">
    <property type="entry name" value="Kinase-like_dom_sf"/>
</dbReference>
<feature type="domain" description="Crinkler effector protein N-terminal" evidence="4">
    <location>
        <begin position="17"/>
        <end position="87"/>
    </location>
</feature>
<sequence>MTNNLLTLFCLVDGDHAIKTKIPDTFKGVDAKDLGLWRVSIPLVPKKDRKDISLSEVPLKEELDETDDLSDVFPDKLPKKTIHVIIQRPPSEKRGALNSLSDLKIVRGTLYYYAKRDPKPPSDLVSEFDFVQCVPSAIRGEDQDEGPGSRNINVHGSEDRTFIPETTLQDLFSYDFGSTRILPPHATTIRNMGLPRGSPDLVCRKAGRNANVAGAVLFPIKIKRPVLLQSPNLAEDYREQERSGVARGPARAVKQAFGYMRLNGYSYGVLSTYEQTWFLLREGMNLMVSPTIAFNQTEPSFLQCYMWFIRQANVDQRPLDPSSDQEVENILEDERQHRERGQKDSPYRSKMRRLKDNISLLRIAGIADGMEMLLVTDFAGTNICQERLEESDQVKIRAALSAIHDLGVVHGDILPQNIVVQRNGSNTRFCFVDSG</sequence>
<dbReference type="GO" id="GO:0005576">
    <property type="term" value="C:extracellular region"/>
    <property type="evidence" value="ECO:0007669"/>
    <property type="project" value="UniProtKB-SubCell"/>
</dbReference>
<reference evidence="5" key="1">
    <citation type="submission" date="2021-06" db="EMBL/GenBank/DDBJ databases">
        <title>Genome Sequence of Mortierella hyaline Strain SCG-10, a Cold-Adapted, Nitrate-Reducing Fungus Isolated from Soil in Minnesota, USA.</title>
        <authorList>
            <person name="Aldossari N."/>
        </authorList>
    </citation>
    <scope>NUCLEOTIDE SEQUENCE</scope>
    <source>
        <strain evidence="5">SCG-10</strain>
    </source>
</reference>
<dbReference type="GO" id="GO:0043657">
    <property type="term" value="C:host cell"/>
    <property type="evidence" value="ECO:0007669"/>
    <property type="project" value="UniProtKB-SubCell"/>
</dbReference>
<proteinExistence type="predicted"/>
<dbReference type="Pfam" id="PF20147">
    <property type="entry name" value="Crinkler"/>
    <property type="match status" value="1"/>
</dbReference>
<accession>A0A9P8BWL3</accession>
<dbReference type="EMBL" id="JAHRHY010000004">
    <property type="protein sequence ID" value="KAG9070418.1"/>
    <property type="molecule type" value="Genomic_DNA"/>
</dbReference>
<dbReference type="OrthoDB" id="2156052at2759"/>
<organism evidence="5 6">
    <name type="scientific">Linnemannia hyalina</name>
    <dbReference type="NCBI Taxonomy" id="64524"/>
    <lineage>
        <taxon>Eukaryota</taxon>
        <taxon>Fungi</taxon>
        <taxon>Fungi incertae sedis</taxon>
        <taxon>Mucoromycota</taxon>
        <taxon>Mortierellomycotina</taxon>
        <taxon>Mortierellomycetes</taxon>
        <taxon>Mortierellales</taxon>
        <taxon>Mortierellaceae</taxon>
        <taxon>Linnemannia</taxon>
    </lineage>
</organism>
<keyword evidence="6" id="KW-1185">Reference proteome</keyword>
<name>A0A9P8BWL3_9FUNG</name>
<dbReference type="SUPFAM" id="SSF56112">
    <property type="entry name" value="Protein kinase-like (PK-like)"/>
    <property type="match status" value="1"/>
</dbReference>
<protein>
    <recommendedName>
        <fullName evidence="4">Crinkler effector protein N-terminal domain-containing protein</fullName>
    </recommendedName>
</protein>